<keyword evidence="1" id="KW-0812">Transmembrane</keyword>
<keyword evidence="3" id="KW-1185">Reference proteome</keyword>
<keyword evidence="1" id="KW-0472">Membrane</keyword>
<proteinExistence type="predicted"/>
<name>A0AA36G387_9BILA</name>
<gene>
    <name evidence="2" type="ORF">MSPICULIGERA_LOCUS16129</name>
</gene>
<feature type="transmembrane region" description="Helical" evidence="1">
    <location>
        <begin position="264"/>
        <end position="286"/>
    </location>
</feature>
<feature type="transmembrane region" description="Helical" evidence="1">
    <location>
        <begin position="128"/>
        <end position="151"/>
    </location>
</feature>
<feature type="transmembrane region" description="Helical" evidence="1">
    <location>
        <begin position="211"/>
        <end position="231"/>
    </location>
</feature>
<dbReference type="EMBL" id="CATQJA010002652">
    <property type="protein sequence ID" value="CAJ0577864.1"/>
    <property type="molecule type" value="Genomic_DNA"/>
</dbReference>
<sequence length="465" mass="50845">MCKIRPKGVSPGVKSQFLAGSNKNRDDDLLIADNAQPRTLCPVDGSCVQLGTALNCSEEIPADLLDEKCSMLAKSFLLAAAPDRMSGMMHLFDHELILNVSPVWLVLGVVALYFTIGAVLLYLPLHNFPYTMFTIGCCFKVFVCGVLIYALRELKPWPLIERGLLTNVWLLGCDALMLAASAQWLGTGILLEFGATLPLDAHVLSKSALGILVHLVYVTFFGAACAIGYLAESQSIGKSHGDDVIVWPLWTTFTGDGMQRKVSVLYTTAMMLMGMFSTVAMVYFFPLQRESKPTFLRLGITLMGLMLSIGACGFRAVRVLERGADLFTGMGSCIQLCAIAFVRATASKAIKMRNDVLDEAGNSLRMSAALREKCLSVSIFLGLPFSALILAVSLYRVVIPFEQGMWLPQLRRQSYLTSECITIGIAYIAVSALLILRPIVLYFIAHHHDPAHVVPSTTSVSNHNY</sequence>
<organism evidence="2 3">
    <name type="scientific">Mesorhabditis spiculigera</name>
    <dbReference type="NCBI Taxonomy" id="96644"/>
    <lineage>
        <taxon>Eukaryota</taxon>
        <taxon>Metazoa</taxon>
        <taxon>Ecdysozoa</taxon>
        <taxon>Nematoda</taxon>
        <taxon>Chromadorea</taxon>
        <taxon>Rhabditida</taxon>
        <taxon>Rhabditina</taxon>
        <taxon>Rhabditomorpha</taxon>
        <taxon>Rhabditoidea</taxon>
        <taxon>Rhabditidae</taxon>
        <taxon>Mesorhabditinae</taxon>
        <taxon>Mesorhabditis</taxon>
    </lineage>
</organism>
<feature type="transmembrane region" description="Helical" evidence="1">
    <location>
        <begin position="96"/>
        <end position="122"/>
    </location>
</feature>
<protein>
    <submittedName>
        <fullName evidence="2">Uncharacterized protein</fullName>
    </submittedName>
</protein>
<dbReference type="Proteomes" id="UP001177023">
    <property type="component" value="Unassembled WGS sequence"/>
</dbReference>
<reference evidence="2" key="1">
    <citation type="submission" date="2023-06" db="EMBL/GenBank/DDBJ databases">
        <authorList>
            <person name="Delattre M."/>
        </authorList>
    </citation>
    <scope>NUCLEOTIDE SEQUENCE</scope>
    <source>
        <strain evidence="2">AF72</strain>
    </source>
</reference>
<dbReference type="AlphaFoldDB" id="A0AA36G387"/>
<evidence type="ECO:0000313" key="3">
    <source>
        <dbReference type="Proteomes" id="UP001177023"/>
    </source>
</evidence>
<evidence type="ECO:0000313" key="2">
    <source>
        <dbReference type="EMBL" id="CAJ0577864.1"/>
    </source>
</evidence>
<feature type="transmembrane region" description="Helical" evidence="1">
    <location>
        <begin position="415"/>
        <end position="436"/>
    </location>
</feature>
<feature type="transmembrane region" description="Helical" evidence="1">
    <location>
        <begin position="298"/>
        <end position="317"/>
    </location>
</feature>
<evidence type="ECO:0000256" key="1">
    <source>
        <dbReference type="SAM" id="Phobius"/>
    </source>
</evidence>
<accession>A0AA36G387</accession>
<feature type="transmembrane region" description="Helical" evidence="1">
    <location>
        <begin position="163"/>
        <end position="191"/>
    </location>
</feature>
<feature type="transmembrane region" description="Helical" evidence="1">
    <location>
        <begin position="374"/>
        <end position="395"/>
    </location>
</feature>
<keyword evidence="1" id="KW-1133">Transmembrane helix</keyword>
<feature type="non-terminal residue" evidence="2">
    <location>
        <position position="465"/>
    </location>
</feature>
<comment type="caution">
    <text evidence="2">The sequence shown here is derived from an EMBL/GenBank/DDBJ whole genome shotgun (WGS) entry which is preliminary data.</text>
</comment>